<reference evidence="2 3" key="1">
    <citation type="submission" date="2015-06" db="EMBL/GenBank/DDBJ databases">
        <title>Draft genome of the ant-associated black yeast Phialophora attae CBS 131958.</title>
        <authorList>
            <person name="Moreno L.F."/>
            <person name="Stielow B.J."/>
            <person name="de Hoog S."/>
            <person name="Vicente V.A."/>
            <person name="Weiss V.A."/>
            <person name="de Vries M."/>
            <person name="Cruz L.M."/>
            <person name="Souza E.M."/>
        </authorList>
    </citation>
    <scope>NUCLEOTIDE SEQUENCE [LARGE SCALE GENOMIC DNA]</scope>
    <source>
        <strain evidence="2 3">CBS 131958</strain>
    </source>
</reference>
<dbReference type="Gene3D" id="3.40.50.1820">
    <property type="entry name" value="alpha/beta hydrolase"/>
    <property type="match status" value="1"/>
</dbReference>
<gene>
    <name evidence="2" type="ORF">AB675_6339</name>
</gene>
<dbReference type="SMR" id="A0A0N0NQN9"/>
<evidence type="ECO:0000259" key="1">
    <source>
        <dbReference type="Pfam" id="PF00561"/>
    </source>
</evidence>
<accession>A0A0N0NQN9</accession>
<feature type="domain" description="AB hydrolase-1" evidence="1">
    <location>
        <begin position="29"/>
        <end position="139"/>
    </location>
</feature>
<dbReference type="EMBL" id="LFJN01000004">
    <property type="protein sequence ID" value="KPI44131.1"/>
    <property type="molecule type" value="Genomic_DNA"/>
</dbReference>
<dbReference type="SUPFAM" id="SSF53474">
    <property type="entry name" value="alpha/beta-Hydrolases"/>
    <property type="match status" value="1"/>
</dbReference>
<dbReference type="OrthoDB" id="408373at2759"/>
<keyword evidence="3" id="KW-1185">Reference proteome</keyword>
<evidence type="ECO:0000313" key="2">
    <source>
        <dbReference type="EMBL" id="KPI44131.1"/>
    </source>
</evidence>
<organism evidence="2 3">
    <name type="scientific">Cyphellophora attinorum</name>
    <dbReference type="NCBI Taxonomy" id="1664694"/>
    <lineage>
        <taxon>Eukaryota</taxon>
        <taxon>Fungi</taxon>
        <taxon>Dikarya</taxon>
        <taxon>Ascomycota</taxon>
        <taxon>Pezizomycotina</taxon>
        <taxon>Eurotiomycetes</taxon>
        <taxon>Chaetothyriomycetidae</taxon>
        <taxon>Chaetothyriales</taxon>
        <taxon>Cyphellophoraceae</taxon>
        <taxon>Cyphellophora</taxon>
    </lineage>
</organism>
<evidence type="ECO:0000313" key="3">
    <source>
        <dbReference type="Proteomes" id="UP000038010"/>
    </source>
</evidence>
<name>A0A0N0NQN9_9EURO</name>
<protein>
    <recommendedName>
        <fullName evidence="1">AB hydrolase-1 domain-containing protein</fullName>
    </recommendedName>
</protein>
<dbReference type="Proteomes" id="UP000038010">
    <property type="component" value="Unassembled WGS sequence"/>
</dbReference>
<dbReference type="AlphaFoldDB" id="A0A0N0NQN9"/>
<comment type="caution">
    <text evidence="2">The sequence shown here is derived from an EMBL/GenBank/DDBJ whole genome shotgun (WGS) entry which is preliminary data.</text>
</comment>
<dbReference type="GO" id="GO:0046503">
    <property type="term" value="P:glycerolipid catabolic process"/>
    <property type="evidence" value="ECO:0007669"/>
    <property type="project" value="TreeGrafter"/>
</dbReference>
<dbReference type="ESTHER" id="9euro-a0a0n0nqn9">
    <property type="family name" value="Zearalenone-hydrolase"/>
</dbReference>
<dbReference type="InterPro" id="IPR000073">
    <property type="entry name" value="AB_hydrolase_1"/>
</dbReference>
<dbReference type="VEuPathDB" id="FungiDB:AB675_6339"/>
<dbReference type="RefSeq" id="XP_018004094.1">
    <property type="nucleotide sequence ID" value="XM_018146622.1"/>
</dbReference>
<dbReference type="PANTHER" id="PTHR43433">
    <property type="entry name" value="HYDROLASE, ALPHA/BETA FOLD FAMILY PROTEIN"/>
    <property type="match status" value="1"/>
</dbReference>
<dbReference type="GeneID" id="28738502"/>
<sequence>MVFERLKSTVTTKDGIEWYYEQEGVGPHVVLIPDGLGECQMMDKPMSLIASAGFTVTTFDMPGMSRSSNAPVESYKGVTGHKLATQLDTLMEHLEIAKASFWGCSAGALAVLGLCAHYPSRVRNAMPHEAPLHLMDQLKDLPSLDDETLIASMAAISKASCRDDEAWNSLGPEVHQRLRRNFIRWAHGYISDLTLSPPIETENLRKRPISWTVGADSPMFMFFSNVVTATKADIPIKTLPGGHFPYVSHPEQMSKHIVEATRSHLP</sequence>
<proteinExistence type="predicted"/>
<dbReference type="PANTHER" id="PTHR43433:SF5">
    <property type="entry name" value="AB HYDROLASE-1 DOMAIN-CONTAINING PROTEIN"/>
    <property type="match status" value="1"/>
</dbReference>
<dbReference type="GO" id="GO:0004806">
    <property type="term" value="F:triacylglycerol lipase activity"/>
    <property type="evidence" value="ECO:0007669"/>
    <property type="project" value="TreeGrafter"/>
</dbReference>
<dbReference type="InterPro" id="IPR029058">
    <property type="entry name" value="AB_hydrolase_fold"/>
</dbReference>
<dbReference type="Pfam" id="PF00561">
    <property type="entry name" value="Abhydrolase_1"/>
    <property type="match status" value="1"/>
</dbReference>
<dbReference type="InterPro" id="IPR050471">
    <property type="entry name" value="AB_hydrolase"/>
</dbReference>